<keyword evidence="1" id="KW-0479">Metal-binding</keyword>
<feature type="domain" description="MYND-type" evidence="5">
    <location>
        <begin position="19"/>
        <end position="57"/>
    </location>
</feature>
<evidence type="ECO:0000256" key="3">
    <source>
        <dbReference type="ARBA" id="ARBA00022833"/>
    </source>
</evidence>
<keyword evidence="3" id="KW-0862">Zinc</keyword>
<protein>
    <submittedName>
        <fullName evidence="6">Zf-MYND domain containing protein</fullName>
    </submittedName>
</protein>
<accession>A0A5N5QLV1</accession>
<dbReference type="EMBL" id="SSOP01000058">
    <property type="protein sequence ID" value="KAB5592654.1"/>
    <property type="molecule type" value="Genomic_DNA"/>
</dbReference>
<dbReference type="GO" id="GO:0008270">
    <property type="term" value="F:zinc ion binding"/>
    <property type="evidence" value="ECO:0007669"/>
    <property type="project" value="UniProtKB-KW"/>
</dbReference>
<dbReference type="OrthoDB" id="4851849at2759"/>
<dbReference type="AlphaFoldDB" id="A0A5N5QLV1"/>
<dbReference type="PROSITE" id="PS50865">
    <property type="entry name" value="ZF_MYND_2"/>
    <property type="match status" value="1"/>
</dbReference>
<dbReference type="SUPFAM" id="SSF144232">
    <property type="entry name" value="HIT/MYND zinc finger-like"/>
    <property type="match status" value="1"/>
</dbReference>
<dbReference type="Pfam" id="PF01753">
    <property type="entry name" value="zf-MYND"/>
    <property type="match status" value="1"/>
</dbReference>
<keyword evidence="2 4" id="KW-0863">Zinc-finger</keyword>
<gene>
    <name evidence="6" type="ORF">CTheo_3918</name>
</gene>
<evidence type="ECO:0000256" key="4">
    <source>
        <dbReference type="PROSITE-ProRule" id="PRU00134"/>
    </source>
</evidence>
<dbReference type="Proteomes" id="UP000383932">
    <property type="component" value="Unassembled WGS sequence"/>
</dbReference>
<dbReference type="InterPro" id="IPR002893">
    <property type="entry name" value="Znf_MYND"/>
</dbReference>
<keyword evidence="7" id="KW-1185">Reference proteome</keyword>
<dbReference type="Gene3D" id="6.10.140.2220">
    <property type="match status" value="1"/>
</dbReference>
<organism evidence="6 7">
    <name type="scientific">Ceratobasidium theobromae</name>
    <dbReference type="NCBI Taxonomy" id="1582974"/>
    <lineage>
        <taxon>Eukaryota</taxon>
        <taxon>Fungi</taxon>
        <taxon>Dikarya</taxon>
        <taxon>Basidiomycota</taxon>
        <taxon>Agaricomycotina</taxon>
        <taxon>Agaricomycetes</taxon>
        <taxon>Cantharellales</taxon>
        <taxon>Ceratobasidiaceae</taxon>
        <taxon>Ceratobasidium</taxon>
    </lineage>
</organism>
<evidence type="ECO:0000256" key="1">
    <source>
        <dbReference type="ARBA" id="ARBA00022723"/>
    </source>
</evidence>
<reference evidence="6 7" key="1">
    <citation type="journal article" date="2019" name="Fungal Biol. Biotechnol.">
        <title>Draft genome sequence of fastidious pathogen Ceratobasidium theobromae, which causes vascular-streak dieback in Theobroma cacao.</title>
        <authorList>
            <person name="Ali S.S."/>
            <person name="Asman A."/>
            <person name="Shao J."/>
            <person name="Firmansyah A.P."/>
            <person name="Susilo A.W."/>
            <person name="Rosmana A."/>
            <person name="McMahon P."/>
            <person name="Junaid M."/>
            <person name="Guest D."/>
            <person name="Kheng T.Y."/>
            <person name="Meinhardt L.W."/>
            <person name="Bailey B.A."/>
        </authorList>
    </citation>
    <scope>NUCLEOTIDE SEQUENCE [LARGE SCALE GENOMIC DNA]</scope>
    <source>
        <strain evidence="6 7">CT2</strain>
    </source>
</reference>
<proteinExistence type="predicted"/>
<dbReference type="PROSITE" id="PS01360">
    <property type="entry name" value="ZF_MYND_1"/>
    <property type="match status" value="1"/>
</dbReference>
<evidence type="ECO:0000313" key="6">
    <source>
        <dbReference type="EMBL" id="KAB5592654.1"/>
    </source>
</evidence>
<name>A0A5N5QLV1_9AGAM</name>
<evidence type="ECO:0000256" key="2">
    <source>
        <dbReference type="ARBA" id="ARBA00022771"/>
    </source>
</evidence>
<sequence length="395" mass="45426">MRMTSDKPALEADMKQGECYRCEKEFEDLKACSNCRKAWYCGPWCQEADWGGHRLFCLKPSQLTTADRLARASFADLLPEDHDVLRDYGFLRAQVPISRNMLLGLFQGIFKHGNIDPRVIHQHRLEGTLIKYIENFYEAIPVDARGGYYPWFLKNQHLLAPPMFHEGSSMILFDDTLQQAWWFIGGSATDSLEEIKSRVLSWPEEKRDCLMFLQMLLHPGLRLSPDRPEWLKFGFCGCKSRQEVIKLWVAYLKLVKSVSFDQFFNAYNKSSLAALFSTHGLSITNPFVLDVLNSTSQPTKSVWLLKQFVVGDYQQLVPSIAVDYGFTNCGDDEEAIYDLKQVYRRIFIAANANPLKLHEACTQGKLHQYAKQVIRIDSKLAPLMKNPYPLKDTDV</sequence>
<evidence type="ECO:0000259" key="5">
    <source>
        <dbReference type="PROSITE" id="PS50865"/>
    </source>
</evidence>
<evidence type="ECO:0000313" key="7">
    <source>
        <dbReference type="Proteomes" id="UP000383932"/>
    </source>
</evidence>
<comment type="caution">
    <text evidence="6">The sequence shown here is derived from an EMBL/GenBank/DDBJ whole genome shotgun (WGS) entry which is preliminary data.</text>
</comment>